<feature type="transmembrane region" description="Helical" evidence="8">
    <location>
        <begin position="30"/>
        <end position="56"/>
    </location>
</feature>
<reference evidence="12" key="1">
    <citation type="submission" date="2016-10" db="EMBL/GenBank/DDBJ databases">
        <authorList>
            <person name="Varghese N."/>
            <person name="Submissions S."/>
        </authorList>
    </citation>
    <scope>NUCLEOTIDE SEQUENCE [LARGE SCALE GENOMIC DNA]</scope>
    <source>
        <strain evidence="12">CGMCC 1.3431</strain>
    </source>
</reference>
<proteinExistence type="inferred from homology"/>
<feature type="transmembrane region" description="Helical" evidence="8">
    <location>
        <begin position="288"/>
        <end position="311"/>
    </location>
</feature>
<accession>A0A1G4PNI9</accession>
<feature type="transmembrane region" description="Helical" evidence="8">
    <location>
        <begin position="332"/>
        <end position="360"/>
    </location>
</feature>
<dbReference type="InterPro" id="IPR051447">
    <property type="entry name" value="Lipoprotein-release_system"/>
</dbReference>
<evidence type="ECO:0000256" key="4">
    <source>
        <dbReference type="ARBA" id="ARBA00022475"/>
    </source>
</evidence>
<evidence type="ECO:0000256" key="7">
    <source>
        <dbReference type="ARBA" id="ARBA00023136"/>
    </source>
</evidence>
<keyword evidence="11" id="KW-0449">Lipoprotein</keyword>
<keyword evidence="6 8" id="KW-1133">Transmembrane helix</keyword>
<comment type="subcellular location">
    <subcellularLocation>
        <location evidence="1">Cell membrane</location>
        <topology evidence="1">Multi-pass membrane protein</topology>
    </subcellularLocation>
</comment>
<dbReference type="PANTHER" id="PTHR30489">
    <property type="entry name" value="LIPOPROTEIN-RELEASING SYSTEM TRANSMEMBRANE PROTEIN LOLE"/>
    <property type="match status" value="1"/>
</dbReference>
<evidence type="ECO:0000313" key="11">
    <source>
        <dbReference type="EMBL" id="SCW33648.1"/>
    </source>
</evidence>
<keyword evidence="4" id="KW-1003">Cell membrane</keyword>
<sequence length="428" mass="46598">MGSLLSLFNFKGWEFDLALKYLRTKRKDGGIAVIAIISFTGIMLAVTALISVLSIMNGFRDELMSRVLAFSGHAYVSGQPINDFAHRDDMLKRIKAIPGVVDANPYLDSPGLIQNSHGQTGLAYMRGVIPEALKHTKLISDSIRPADGMAQFGVGDYGGDVILVGSGVANELGLNAGDEVTLVSPGGSTAFGATPRRKEYTVGGIFKSGVSDIDKAFIYMPISQAQLFFDREDEWDTVEIKVDKPYDIDLYRPALTKAAGEGAYISDWKEQNASLWGALKVERTAMRFILFFIVIIATLNIISGIVMLVKNKTRDVAILRTMGADRAAISRIFFMTGTIIGAAGTAAGLLLGVLFCTFIGPIQHFLEWLLHTKLFPADVYYLDAVPAKMEPSEVAFVVIASLLAACISTFFPALWASKLEPVEALRYE</sequence>
<dbReference type="GO" id="GO:0098797">
    <property type="term" value="C:plasma membrane protein complex"/>
    <property type="evidence" value="ECO:0007669"/>
    <property type="project" value="TreeGrafter"/>
</dbReference>
<dbReference type="AlphaFoldDB" id="A0A1G4PNI9"/>
<protein>
    <submittedName>
        <fullName evidence="11">Lipoprotein-releasing system permease protein</fullName>
    </submittedName>
</protein>
<comment type="similarity">
    <text evidence="2">Belongs to the ABC-4 integral membrane protein family. LolC/E subfamily.</text>
</comment>
<keyword evidence="3" id="KW-0813">Transport</keyword>
<gene>
    <name evidence="11" type="ORF">SAMN02927928_0515</name>
</gene>
<evidence type="ECO:0000256" key="6">
    <source>
        <dbReference type="ARBA" id="ARBA00022989"/>
    </source>
</evidence>
<dbReference type="InterPro" id="IPR025857">
    <property type="entry name" value="MacB_PCD"/>
</dbReference>
<dbReference type="GO" id="GO:0044874">
    <property type="term" value="P:lipoprotein localization to outer membrane"/>
    <property type="evidence" value="ECO:0007669"/>
    <property type="project" value="TreeGrafter"/>
</dbReference>
<evidence type="ECO:0000259" key="10">
    <source>
        <dbReference type="Pfam" id="PF12704"/>
    </source>
</evidence>
<keyword evidence="5 8" id="KW-0812">Transmembrane</keyword>
<dbReference type="NCBIfam" id="TIGR02212">
    <property type="entry name" value="lolCE"/>
    <property type="match status" value="1"/>
</dbReference>
<organism evidence="11 12">
    <name type="scientific">Asticcacaulis taihuensis</name>
    <dbReference type="NCBI Taxonomy" id="260084"/>
    <lineage>
        <taxon>Bacteria</taxon>
        <taxon>Pseudomonadati</taxon>
        <taxon>Pseudomonadota</taxon>
        <taxon>Alphaproteobacteria</taxon>
        <taxon>Caulobacterales</taxon>
        <taxon>Caulobacteraceae</taxon>
        <taxon>Asticcacaulis</taxon>
    </lineage>
</organism>
<feature type="domain" description="MacB-like periplasmic core" evidence="10">
    <location>
        <begin position="37"/>
        <end position="256"/>
    </location>
</feature>
<evidence type="ECO:0000256" key="2">
    <source>
        <dbReference type="ARBA" id="ARBA00005236"/>
    </source>
</evidence>
<name>A0A1G4PNI9_9CAUL</name>
<dbReference type="Proteomes" id="UP000199150">
    <property type="component" value="Unassembled WGS sequence"/>
</dbReference>
<evidence type="ECO:0000256" key="1">
    <source>
        <dbReference type="ARBA" id="ARBA00004651"/>
    </source>
</evidence>
<evidence type="ECO:0000256" key="5">
    <source>
        <dbReference type="ARBA" id="ARBA00022692"/>
    </source>
</evidence>
<dbReference type="PANTHER" id="PTHR30489:SF0">
    <property type="entry name" value="LIPOPROTEIN-RELEASING SYSTEM TRANSMEMBRANE PROTEIN LOLE"/>
    <property type="match status" value="1"/>
</dbReference>
<evidence type="ECO:0000256" key="8">
    <source>
        <dbReference type="SAM" id="Phobius"/>
    </source>
</evidence>
<evidence type="ECO:0000313" key="12">
    <source>
        <dbReference type="Proteomes" id="UP000199150"/>
    </source>
</evidence>
<dbReference type="Pfam" id="PF12704">
    <property type="entry name" value="MacB_PCD"/>
    <property type="match status" value="1"/>
</dbReference>
<dbReference type="EMBL" id="FMTS01000001">
    <property type="protein sequence ID" value="SCW33648.1"/>
    <property type="molecule type" value="Genomic_DNA"/>
</dbReference>
<feature type="domain" description="ABC3 transporter permease C-terminal" evidence="9">
    <location>
        <begin position="288"/>
        <end position="421"/>
    </location>
</feature>
<keyword evidence="7 8" id="KW-0472">Membrane</keyword>
<dbReference type="GO" id="GO:0042953">
    <property type="term" value="P:lipoprotein transport"/>
    <property type="evidence" value="ECO:0007669"/>
    <property type="project" value="InterPro"/>
</dbReference>
<dbReference type="InterPro" id="IPR011925">
    <property type="entry name" value="LolCE_TM"/>
</dbReference>
<evidence type="ECO:0000256" key="3">
    <source>
        <dbReference type="ARBA" id="ARBA00022448"/>
    </source>
</evidence>
<dbReference type="RefSeq" id="WP_090643289.1">
    <property type="nucleotide sequence ID" value="NZ_CBCRYE010000001.1"/>
</dbReference>
<dbReference type="Pfam" id="PF02687">
    <property type="entry name" value="FtsX"/>
    <property type="match status" value="1"/>
</dbReference>
<dbReference type="InterPro" id="IPR003838">
    <property type="entry name" value="ABC3_permease_C"/>
</dbReference>
<keyword evidence="12" id="KW-1185">Reference proteome</keyword>
<feature type="transmembrane region" description="Helical" evidence="8">
    <location>
        <begin position="394"/>
        <end position="416"/>
    </location>
</feature>
<dbReference type="STRING" id="260084.SAMN02927928_0515"/>
<dbReference type="OrthoDB" id="9808461at2"/>
<evidence type="ECO:0000259" key="9">
    <source>
        <dbReference type="Pfam" id="PF02687"/>
    </source>
</evidence>